<feature type="transmembrane region" description="Helical" evidence="1">
    <location>
        <begin position="14"/>
        <end position="34"/>
    </location>
</feature>
<comment type="caution">
    <text evidence="2">The sequence shown here is derived from an EMBL/GenBank/DDBJ whole genome shotgun (WGS) entry which is preliminary data.</text>
</comment>
<dbReference type="AlphaFoldDB" id="A0A0U9HUF9"/>
<dbReference type="RefSeq" id="WP_059175485.1">
    <property type="nucleotide sequence ID" value="NZ_BCNO01000001.1"/>
</dbReference>
<keyword evidence="3" id="KW-1185">Reference proteome</keyword>
<dbReference type="STRING" id="86166.TAGGR_1164"/>
<evidence type="ECO:0000313" key="2">
    <source>
        <dbReference type="EMBL" id="GAQ93999.1"/>
    </source>
</evidence>
<dbReference type="OrthoDB" id="11846at2"/>
<accession>A0A0U9HUF9</accession>
<protein>
    <recommendedName>
        <fullName evidence="4">Tetratricopeptide repeat protein</fullName>
    </recommendedName>
</protein>
<evidence type="ECO:0000313" key="3">
    <source>
        <dbReference type="Proteomes" id="UP000054976"/>
    </source>
</evidence>
<keyword evidence="1" id="KW-0812">Transmembrane</keyword>
<evidence type="ECO:0008006" key="4">
    <source>
        <dbReference type="Google" id="ProtNLM"/>
    </source>
</evidence>
<evidence type="ECO:0000256" key="1">
    <source>
        <dbReference type="SAM" id="Phobius"/>
    </source>
</evidence>
<sequence length="218" mass="25321">MEQKSNQYVLIKSFPIKEILGFVVLFAGLFIFLFPQGELEKRIFQEENSNLDLSIVYLKNISKIYKTPEIVGALAIRYAMKGDYSKAYETINESKKFFSYDKKNLLIAEYTILKNMYFSNQEQKKEIIEKIERLLENLVSTTKDSDDLFWAIKESKTLGRYAFVKYLIQKYMYLCNDDTECDSFILKSALATGDSEFASQIAIKIAKKRGIINVDSNF</sequence>
<dbReference type="EMBL" id="BCNO01000001">
    <property type="protein sequence ID" value="GAQ93999.1"/>
    <property type="molecule type" value="Genomic_DNA"/>
</dbReference>
<organism evidence="2 3">
    <name type="scientific">Thermodesulfovibrio aggregans</name>
    <dbReference type="NCBI Taxonomy" id="86166"/>
    <lineage>
        <taxon>Bacteria</taxon>
        <taxon>Pseudomonadati</taxon>
        <taxon>Nitrospirota</taxon>
        <taxon>Thermodesulfovibrionia</taxon>
        <taxon>Thermodesulfovibrionales</taxon>
        <taxon>Thermodesulfovibrionaceae</taxon>
        <taxon>Thermodesulfovibrio</taxon>
    </lineage>
</organism>
<proteinExistence type="predicted"/>
<dbReference type="Proteomes" id="UP000054976">
    <property type="component" value="Unassembled WGS sequence"/>
</dbReference>
<reference evidence="3" key="1">
    <citation type="submission" date="2016-01" db="EMBL/GenBank/DDBJ databases">
        <title>Draft genome sequence of Thermodesulfovibrio aggregans strain TGE-P1.</title>
        <authorList>
            <person name="Sekiguchi Y."/>
            <person name="Ohashi A."/>
            <person name="Matsuura N."/>
            <person name="Tourlousse M.D."/>
        </authorList>
    </citation>
    <scope>NUCLEOTIDE SEQUENCE [LARGE SCALE GENOMIC DNA]</scope>
    <source>
        <strain evidence="3">TGE-P1</strain>
    </source>
</reference>
<keyword evidence="1" id="KW-0472">Membrane</keyword>
<name>A0A0U9HUF9_9BACT</name>
<keyword evidence="1" id="KW-1133">Transmembrane helix</keyword>
<gene>
    <name evidence="2" type="ORF">TAGGR_1164</name>
</gene>